<accession>A0A840RMZ0</accession>
<comment type="caution">
    <text evidence="2">The sequence shown here is derived from an EMBL/GenBank/DDBJ whole genome shotgun (WGS) entry which is preliminary data.</text>
</comment>
<dbReference type="Proteomes" id="UP000571084">
    <property type="component" value="Unassembled WGS sequence"/>
</dbReference>
<keyword evidence="3" id="KW-1185">Reference proteome</keyword>
<evidence type="ECO:0000313" key="2">
    <source>
        <dbReference type="EMBL" id="MBB5198318.1"/>
    </source>
</evidence>
<feature type="transmembrane region" description="Helical" evidence="1">
    <location>
        <begin position="34"/>
        <end position="57"/>
    </location>
</feature>
<evidence type="ECO:0008006" key="4">
    <source>
        <dbReference type="Google" id="ProtNLM"/>
    </source>
</evidence>
<dbReference type="RefSeq" id="WP_168052231.1">
    <property type="nucleotide sequence ID" value="NZ_JAAOZT010000002.1"/>
</dbReference>
<reference evidence="2 3" key="1">
    <citation type="submission" date="2020-08" db="EMBL/GenBank/DDBJ databases">
        <title>Genomic Encyclopedia of Type Strains, Phase IV (KMG-IV): sequencing the most valuable type-strain genomes for metagenomic binning, comparative biology and taxonomic classification.</title>
        <authorList>
            <person name="Goeker M."/>
        </authorList>
    </citation>
    <scope>NUCLEOTIDE SEQUENCE [LARGE SCALE GENOMIC DNA]</scope>
    <source>
        <strain evidence="2 3">DSM 23240</strain>
    </source>
</reference>
<keyword evidence="1" id="KW-0472">Membrane</keyword>
<gene>
    <name evidence="2" type="ORF">HNR39_000128</name>
</gene>
<protein>
    <recommendedName>
        <fullName evidence="4">DUF3311 domain-containing protein</fullName>
    </recommendedName>
</protein>
<evidence type="ECO:0000313" key="3">
    <source>
        <dbReference type="Proteomes" id="UP000571084"/>
    </source>
</evidence>
<dbReference type="EMBL" id="JACHHQ010000001">
    <property type="protein sequence ID" value="MBB5198318.1"/>
    <property type="molecule type" value="Genomic_DNA"/>
</dbReference>
<organism evidence="2 3">
    <name type="scientific">Glaciimonas immobilis</name>
    <dbReference type="NCBI Taxonomy" id="728004"/>
    <lineage>
        <taxon>Bacteria</taxon>
        <taxon>Pseudomonadati</taxon>
        <taxon>Pseudomonadota</taxon>
        <taxon>Betaproteobacteria</taxon>
        <taxon>Burkholderiales</taxon>
        <taxon>Oxalobacteraceae</taxon>
        <taxon>Glaciimonas</taxon>
    </lineage>
</organism>
<dbReference type="InterPro" id="IPR021741">
    <property type="entry name" value="DUF3311"/>
</dbReference>
<evidence type="ECO:0000256" key="1">
    <source>
        <dbReference type="SAM" id="Phobius"/>
    </source>
</evidence>
<sequence>MVKFLIGIGIPYIAVIALLPWVNAVNTNVFGVPFIYFWIFIWMILTSVCMLACWIFFDSKNVDADD</sequence>
<dbReference type="AlphaFoldDB" id="A0A840RMZ0"/>
<dbReference type="Pfam" id="PF11755">
    <property type="entry name" value="DUF3311"/>
    <property type="match status" value="1"/>
</dbReference>
<name>A0A840RMZ0_9BURK</name>
<keyword evidence="1" id="KW-0812">Transmembrane</keyword>
<proteinExistence type="predicted"/>
<keyword evidence="1" id="KW-1133">Transmembrane helix</keyword>